<feature type="transmembrane region" description="Helical" evidence="1">
    <location>
        <begin position="77"/>
        <end position="97"/>
    </location>
</feature>
<keyword evidence="1" id="KW-1133">Transmembrane helix</keyword>
<dbReference type="EMBL" id="LSRL02000163">
    <property type="protein sequence ID" value="TDG43292.1"/>
    <property type="molecule type" value="Genomic_DNA"/>
</dbReference>
<name>A0A484B4S6_DRONA</name>
<dbReference type="Proteomes" id="UP000295192">
    <property type="component" value="Unassembled WGS sequence"/>
</dbReference>
<proteinExistence type="predicted"/>
<comment type="caution">
    <text evidence="2">The sequence shown here is derived from an EMBL/GenBank/DDBJ whole genome shotgun (WGS) entry which is preliminary data.</text>
</comment>
<evidence type="ECO:0000313" key="3">
    <source>
        <dbReference type="Proteomes" id="UP000295192"/>
    </source>
</evidence>
<protein>
    <submittedName>
        <fullName evidence="2">Uncharacterized protein</fullName>
    </submittedName>
</protein>
<sequence>MIYLQYCCFFVDLRIGTFIIAASEILMDICFGLLIAVYGESGSPDLCHKLFIAFMILHLISAVCLLIGAIKLRPGCMLFYILMTMVKILAMIILIISDIILLIWIPVIIIYVIMFVLGIYFWFVTYSFYAALGGSLFI</sequence>
<keyword evidence="1" id="KW-0472">Membrane</keyword>
<feature type="transmembrane region" description="Helical" evidence="1">
    <location>
        <begin position="12"/>
        <end position="38"/>
    </location>
</feature>
<dbReference type="OrthoDB" id="7880942at2759"/>
<feature type="transmembrane region" description="Helical" evidence="1">
    <location>
        <begin position="50"/>
        <end position="70"/>
    </location>
</feature>
<organism evidence="2 3">
    <name type="scientific">Drosophila navojoa</name>
    <name type="common">Fruit fly</name>
    <dbReference type="NCBI Taxonomy" id="7232"/>
    <lineage>
        <taxon>Eukaryota</taxon>
        <taxon>Metazoa</taxon>
        <taxon>Ecdysozoa</taxon>
        <taxon>Arthropoda</taxon>
        <taxon>Hexapoda</taxon>
        <taxon>Insecta</taxon>
        <taxon>Pterygota</taxon>
        <taxon>Neoptera</taxon>
        <taxon>Endopterygota</taxon>
        <taxon>Diptera</taxon>
        <taxon>Brachycera</taxon>
        <taxon>Muscomorpha</taxon>
        <taxon>Ephydroidea</taxon>
        <taxon>Drosophilidae</taxon>
        <taxon>Drosophila</taxon>
    </lineage>
</organism>
<keyword evidence="3" id="KW-1185">Reference proteome</keyword>
<feature type="transmembrane region" description="Helical" evidence="1">
    <location>
        <begin position="103"/>
        <end position="132"/>
    </location>
</feature>
<accession>A0A484B4S6</accession>
<dbReference type="AlphaFoldDB" id="A0A484B4S6"/>
<evidence type="ECO:0000256" key="1">
    <source>
        <dbReference type="SAM" id="Phobius"/>
    </source>
</evidence>
<dbReference type="KEGG" id="dnv:108653765"/>
<keyword evidence="1" id="KW-0812">Transmembrane</keyword>
<dbReference type="OMA" id="TPDLCHK"/>
<evidence type="ECO:0000313" key="2">
    <source>
        <dbReference type="EMBL" id="TDG43292.1"/>
    </source>
</evidence>
<reference evidence="2 3" key="1">
    <citation type="journal article" date="2019" name="J. Hered.">
        <title>An Improved Genome Assembly for Drosophila navojoa, the Basal Species in the mojavensis Cluster.</title>
        <authorList>
            <person name="Vanderlinde T."/>
            <person name="Dupim E.G."/>
            <person name="Nazario-Yepiz N.O."/>
            <person name="Carvalho A.B."/>
        </authorList>
    </citation>
    <scope>NUCLEOTIDE SEQUENCE [LARGE SCALE GENOMIC DNA]</scope>
    <source>
        <strain evidence="2">Navoj_Jal97</strain>
        <tissue evidence="2">Whole organism</tissue>
    </source>
</reference>
<gene>
    <name evidence="2" type="ORF">AWZ03_010264</name>
</gene>